<dbReference type="GO" id="GO:0016887">
    <property type="term" value="F:ATP hydrolysis activity"/>
    <property type="evidence" value="ECO:0007669"/>
    <property type="project" value="InterPro"/>
</dbReference>
<dbReference type="PANTHER" id="PTHR32182">
    <property type="entry name" value="DNA REPLICATION AND REPAIR PROTEIN RECF"/>
    <property type="match status" value="1"/>
</dbReference>
<proteinExistence type="predicted"/>
<dbReference type="Gene3D" id="3.40.50.300">
    <property type="entry name" value="P-loop containing nucleotide triphosphate hydrolases"/>
    <property type="match status" value="1"/>
</dbReference>
<feature type="domain" description="ATPase AAA-type core" evidence="1">
    <location>
        <begin position="40"/>
        <end position="332"/>
    </location>
</feature>
<dbReference type="InterPro" id="IPR003959">
    <property type="entry name" value="ATPase_AAA_core"/>
</dbReference>
<dbReference type="PANTHER" id="PTHR32182:SF22">
    <property type="entry name" value="ATP-DEPENDENT ENDONUCLEASE, OLD FAMILY-RELATED"/>
    <property type="match status" value="1"/>
</dbReference>
<evidence type="ECO:0000259" key="1">
    <source>
        <dbReference type="Pfam" id="PF13304"/>
    </source>
</evidence>
<accession>A0A1V1PBM6</accession>
<name>A0A1V1PBM6_9BACT</name>
<dbReference type="EMBL" id="ATBP01000164">
    <property type="protein sequence ID" value="ETR72287.1"/>
    <property type="molecule type" value="Genomic_DNA"/>
</dbReference>
<dbReference type="SUPFAM" id="SSF52540">
    <property type="entry name" value="P-loop containing nucleoside triphosphate hydrolases"/>
    <property type="match status" value="1"/>
</dbReference>
<gene>
    <name evidence="2" type="ORF">OMM_01837</name>
</gene>
<evidence type="ECO:0000313" key="3">
    <source>
        <dbReference type="Proteomes" id="UP000189670"/>
    </source>
</evidence>
<comment type="caution">
    <text evidence="2">The sequence shown here is derived from an EMBL/GenBank/DDBJ whole genome shotgun (WGS) entry which is preliminary data.</text>
</comment>
<dbReference type="GO" id="GO:0000731">
    <property type="term" value="P:DNA synthesis involved in DNA repair"/>
    <property type="evidence" value="ECO:0007669"/>
    <property type="project" value="TreeGrafter"/>
</dbReference>
<dbReference type="PIRSF" id="PIRSF029347">
    <property type="entry name" value="RecF"/>
    <property type="match status" value="1"/>
</dbReference>
<organism evidence="2 3">
    <name type="scientific">Candidatus Magnetoglobus multicellularis str. Araruama</name>
    <dbReference type="NCBI Taxonomy" id="890399"/>
    <lineage>
        <taxon>Bacteria</taxon>
        <taxon>Pseudomonadati</taxon>
        <taxon>Thermodesulfobacteriota</taxon>
        <taxon>Desulfobacteria</taxon>
        <taxon>Desulfobacterales</taxon>
        <taxon>Desulfobacteraceae</taxon>
        <taxon>Candidatus Magnetoglobus</taxon>
    </lineage>
</organism>
<dbReference type="CDD" id="cd00267">
    <property type="entry name" value="ABC_ATPase"/>
    <property type="match status" value="1"/>
</dbReference>
<dbReference type="GO" id="GO:0006302">
    <property type="term" value="P:double-strand break repair"/>
    <property type="evidence" value="ECO:0007669"/>
    <property type="project" value="TreeGrafter"/>
</dbReference>
<sequence>MNNHENKTNLINKPLNLSQLTVKGFKSFSDSGQTMNPGRLTVLLGANASGKSNLVSFFKMLDYILNGKLQLYVGEHGTAESLLYYGPKHTKSISATLNFNNMFEYSFSLNHGAGDTLVFNKEYLKVYNQDNQTSNIDLKPDIKESGFQNHCETFDNRKNKQLFDHLSNIKVFQFHDTTSESKIRNKVYINDCRYLHHNGGNLSAFLFAMKQTPERKKYYDRIIRYIKQVVPKFRNFELEPFMMNNEYIQLNWKETESNYIFGPHQLSDGSLRYIALASLLLQPPDTSPSFIIIDEPELGLHPSAISSFAGMVKSASQHKQILLATQSTNLIDEFQPDQILIVDRHQEKRCSEFKRLNEKN</sequence>
<evidence type="ECO:0000313" key="2">
    <source>
        <dbReference type="EMBL" id="ETR72287.1"/>
    </source>
</evidence>
<dbReference type="InterPro" id="IPR027417">
    <property type="entry name" value="P-loop_NTPase"/>
</dbReference>
<dbReference type="Proteomes" id="UP000189670">
    <property type="component" value="Unassembled WGS sequence"/>
</dbReference>
<dbReference type="AlphaFoldDB" id="A0A1V1PBM6"/>
<protein>
    <submittedName>
        <fullName evidence="2">SMC domain-containing protein</fullName>
    </submittedName>
</protein>
<reference evidence="3" key="1">
    <citation type="submission" date="2012-11" db="EMBL/GenBank/DDBJ databases">
        <authorList>
            <person name="Lucero-Rivera Y.E."/>
            <person name="Tovar-Ramirez D."/>
        </authorList>
    </citation>
    <scope>NUCLEOTIDE SEQUENCE [LARGE SCALE GENOMIC DNA]</scope>
    <source>
        <strain evidence="3">Araruama</strain>
    </source>
</reference>
<dbReference type="GO" id="GO:0005524">
    <property type="term" value="F:ATP binding"/>
    <property type="evidence" value="ECO:0007669"/>
    <property type="project" value="InterPro"/>
</dbReference>
<dbReference type="InterPro" id="IPR014555">
    <property type="entry name" value="RecF-like"/>
</dbReference>
<dbReference type="Pfam" id="PF13304">
    <property type="entry name" value="AAA_21"/>
    <property type="match status" value="1"/>
</dbReference>